<keyword evidence="2" id="KW-0472">Membrane</keyword>
<dbReference type="Gene3D" id="2.170.130.10">
    <property type="entry name" value="TonB-dependent receptor, plug domain"/>
    <property type="match status" value="1"/>
</dbReference>
<dbReference type="Proteomes" id="UP000706891">
    <property type="component" value="Unassembled WGS sequence"/>
</dbReference>
<keyword evidence="2" id="KW-0998">Cell outer membrane</keyword>
<protein>
    <submittedName>
        <fullName evidence="4">TonB-dependent receptor plug domain-containing protein</fullName>
    </submittedName>
</protein>
<dbReference type="FunFam" id="2.60.40.1120:FF:000003">
    <property type="entry name" value="Outer membrane protein Omp121"/>
    <property type="match status" value="1"/>
</dbReference>
<comment type="subcellular location">
    <subcellularLocation>
        <location evidence="2">Cell outer membrane</location>
        <topology evidence="2">Multi-pass membrane protein</topology>
    </subcellularLocation>
</comment>
<dbReference type="GO" id="GO:0044718">
    <property type="term" value="P:siderophore transmembrane transport"/>
    <property type="evidence" value="ECO:0007669"/>
    <property type="project" value="TreeGrafter"/>
</dbReference>
<organism evidence="4 5">
    <name type="scientific">Marseilla massiliensis</name>
    <dbReference type="NCBI Taxonomy" id="1841864"/>
    <lineage>
        <taxon>Bacteria</taxon>
        <taxon>Pseudomonadati</taxon>
        <taxon>Bacteroidota</taxon>
        <taxon>Bacteroidia</taxon>
        <taxon>Bacteroidales</taxon>
        <taxon>Prevotellaceae</taxon>
        <taxon>Marseilla</taxon>
    </lineage>
</organism>
<accession>A0A938WX76</accession>
<dbReference type="Pfam" id="PF07715">
    <property type="entry name" value="Plug"/>
    <property type="match status" value="1"/>
</dbReference>
<dbReference type="GO" id="GO:0009279">
    <property type="term" value="C:cell outer membrane"/>
    <property type="evidence" value="ECO:0007669"/>
    <property type="project" value="UniProtKB-SubCell"/>
</dbReference>
<dbReference type="SUPFAM" id="SSF49464">
    <property type="entry name" value="Carboxypeptidase regulatory domain-like"/>
    <property type="match status" value="1"/>
</dbReference>
<feature type="non-terminal residue" evidence="4">
    <location>
        <position position="225"/>
    </location>
</feature>
<dbReference type="PROSITE" id="PS52016">
    <property type="entry name" value="TONB_DEPENDENT_REC_3"/>
    <property type="match status" value="1"/>
</dbReference>
<dbReference type="PANTHER" id="PTHR30069:SF29">
    <property type="entry name" value="HEMOGLOBIN AND HEMOGLOBIN-HAPTOGLOBIN-BINDING PROTEIN 1-RELATED"/>
    <property type="match status" value="1"/>
</dbReference>
<dbReference type="InterPro" id="IPR012910">
    <property type="entry name" value="Plug_dom"/>
</dbReference>
<feature type="domain" description="TonB-dependent receptor plug" evidence="3">
    <location>
        <begin position="104"/>
        <end position="210"/>
    </location>
</feature>
<dbReference type="InterPro" id="IPR008969">
    <property type="entry name" value="CarboxyPept-like_regulatory"/>
</dbReference>
<evidence type="ECO:0000313" key="5">
    <source>
        <dbReference type="Proteomes" id="UP000706891"/>
    </source>
</evidence>
<evidence type="ECO:0000256" key="2">
    <source>
        <dbReference type="PROSITE-ProRule" id="PRU01360"/>
    </source>
</evidence>
<comment type="similarity">
    <text evidence="2">Belongs to the TonB-dependent receptor family.</text>
</comment>
<dbReference type="NCBIfam" id="TIGR04057">
    <property type="entry name" value="SusC_RagA_signa"/>
    <property type="match status" value="1"/>
</dbReference>
<keyword evidence="1" id="KW-0732">Signal</keyword>
<dbReference type="PANTHER" id="PTHR30069">
    <property type="entry name" value="TONB-DEPENDENT OUTER MEMBRANE RECEPTOR"/>
    <property type="match status" value="1"/>
</dbReference>
<keyword evidence="2" id="KW-1134">Transmembrane beta strand</keyword>
<dbReference type="AlphaFoldDB" id="A0A938WX76"/>
<dbReference type="SUPFAM" id="SSF56935">
    <property type="entry name" value="Porins"/>
    <property type="match status" value="1"/>
</dbReference>
<dbReference type="GO" id="GO:0015344">
    <property type="term" value="F:siderophore uptake transmembrane transporter activity"/>
    <property type="evidence" value="ECO:0007669"/>
    <property type="project" value="TreeGrafter"/>
</dbReference>
<dbReference type="Pfam" id="PF13715">
    <property type="entry name" value="CarbopepD_reg_2"/>
    <property type="match status" value="1"/>
</dbReference>
<reference evidence="4" key="1">
    <citation type="submission" date="2020-08" db="EMBL/GenBank/DDBJ databases">
        <authorList>
            <person name="Cejkova D."/>
            <person name="Kubasova T."/>
            <person name="Jahodarova E."/>
            <person name="Rychlik I."/>
        </authorList>
    </citation>
    <scope>NUCLEOTIDE SEQUENCE</scope>
    <source>
        <strain evidence="4">An824</strain>
    </source>
</reference>
<evidence type="ECO:0000259" key="3">
    <source>
        <dbReference type="Pfam" id="PF07715"/>
    </source>
</evidence>
<comment type="caution">
    <text evidence="4">The sequence shown here is derived from an EMBL/GenBank/DDBJ whole genome shotgun (WGS) entry which is preliminary data.</text>
</comment>
<evidence type="ECO:0000313" key="4">
    <source>
        <dbReference type="EMBL" id="MBM6675075.1"/>
    </source>
</evidence>
<dbReference type="FunFam" id="2.170.130.10:FF:000008">
    <property type="entry name" value="SusC/RagA family TonB-linked outer membrane protein"/>
    <property type="match status" value="1"/>
</dbReference>
<name>A0A938WX76_9BACT</name>
<dbReference type="InterPro" id="IPR039426">
    <property type="entry name" value="TonB-dep_rcpt-like"/>
</dbReference>
<keyword evidence="4" id="KW-0675">Receptor</keyword>
<sequence length="225" mass="23144">MALFTLIVGSLSAQTIKGNVKDSNGEAVIGATVLEKGTKNAVVTDIDGNFSIKLSSGNELQFSYIGMKPQTVNVTGKSTVNIVMEDEATNLDDLVVIGYGSVRRKDLTGSVATVSNEALAAVPVASVTEALTGKMAGVNITTTEGSPDADVKIRVRGGGSLSQDNSPLYVVDGFPVESISDISPSEIESIDVLKDASSTAIYGSRGANGVIIVTTKSGSEGKIQV</sequence>
<gene>
    <name evidence="4" type="ORF">H6A34_14525</name>
</gene>
<evidence type="ECO:0000256" key="1">
    <source>
        <dbReference type="ARBA" id="ARBA00022729"/>
    </source>
</evidence>
<keyword evidence="5" id="KW-1185">Reference proteome</keyword>
<dbReference type="Gene3D" id="2.60.40.1120">
    <property type="entry name" value="Carboxypeptidase-like, regulatory domain"/>
    <property type="match status" value="1"/>
</dbReference>
<reference evidence="4" key="2">
    <citation type="journal article" date="2021" name="Sci. Rep.">
        <title>The distribution of antibiotic resistance genes in chicken gut microbiota commensals.</title>
        <authorList>
            <person name="Juricova H."/>
            <person name="Matiasovicova J."/>
            <person name="Kubasova T."/>
            <person name="Cejkova D."/>
            <person name="Rychlik I."/>
        </authorList>
    </citation>
    <scope>NUCLEOTIDE SEQUENCE</scope>
    <source>
        <strain evidence="4">An824</strain>
    </source>
</reference>
<proteinExistence type="inferred from homology"/>
<keyword evidence="2" id="KW-0812">Transmembrane</keyword>
<dbReference type="InterPro" id="IPR037066">
    <property type="entry name" value="Plug_dom_sf"/>
</dbReference>
<keyword evidence="2" id="KW-0813">Transport</keyword>
<dbReference type="InterPro" id="IPR023997">
    <property type="entry name" value="TonB-dep_OMP_SusC/RagA_CS"/>
</dbReference>
<dbReference type="EMBL" id="JACJJG010000230">
    <property type="protein sequence ID" value="MBM6675075.1"/>
    <property type="molecule type" value="Genomic_DNA"/>
</dbReference>